<dbReference type="InterPro" id="IPR007112">
    <property type="entry name" value="Expansin/allergen_DPBB_dom"/>
</dbReference>
<evidence type="ECO:0000256" key="1">
    <source>
        <dbReference type="ARBA" id="ARBA00022737"/>
    </source>
</evidence>
<evidence type="ECO:0000313" key="6">
    <source>
        <dbReference type="Proteomes" id="UP001279734"/>
    </source>
</evidence>
<dbReference type="AlphaFoldDB" id="A0AAD3T3G5"/>
<feature type="repeat" description="PPR" evidence="2">
    <location>
        <begin position="409"/>
        <end position="443"/>
    </location>
</feature>
<evidence type="ECO:0000256" key="3">
    <source>
        <dbReference type="SAM" id="MobiDB-lite"/>
    </source>
</evidence>
<gene>
    <name evidence="5" type="ORF">Nepgr_023784</name>
</gene>
<dbReference type="EMBL" id="BSYO01000024">
    <property type="protein sequence ID" value="GMH21941.1"/>
    <property type="molecule type" value="Genomic_DNA"/>
</dbReference>
<dbReference type="InterPro" id="IPR011990">
    <property type="entry name" value="TPR-like_helical_dom_sf"/>
</dbReference>
<dbReference type="NCBIfam" id="TIGR00756">
    <property type="entry name" value="PPR"/>
    <property type="match status" value="4"/>
</dbReference>
<dbReference type="FunFam" id="1.25.40.10:FF:000090">
    <property type="entry name" value="Pentatricopeptide repeat-containing protein, chloroplastic"/>
    <property type="match status" value="1"/>
</dbReference>
<dbReference type="Proteomes" id="UP001279734">
    <property type="component" value="Unassembled WGS sequence"/>
</dbReference>
<dbReference type="PANTHER" id="PTHR24015">
    <property type="entry name" value="OS07G0578800 PROTEIN-RELATED"/>
    <property type="match status" value="1"/>
</dbReference>
<name>A0AAD3T3G5_NEPGR</name>
<feature type="compositionally biased region" description="Polar residues" evidence="3">
    <location>
        <begin position="12"/>
        <end position="30"/>
    </location>
</feature>
<dbReference type="PROSITE" id="PS50842">
    <property type="entry name" value="EXPANSIN_EG45"/>
    <property type="match status" value="1"/>
</dbReference>
<dbReference type="FunFam" id="1.25.40.10:FF:000073">
    <property type="entry name" value="Pentatricopeptide repeat-containing protein chloroplastic"/>
    <property type="match status" value="1"/>
</dbReference>
<feature type="repeat" description="PPR" evidence="2">
    <location>
        <begin position="912"/>
        <end position="946"/>
    </location>
</feature>
<evidence type="ECO:0000259" key="4">
    <source>
        <dbReference type="PROSITE" id="PS50842"/>
    </source>
</evidence>
<dbReference type="GO" id="GO:0009451">
    <property type="term" value="P:RNA modification"/>
    <property type="evidence" value="ECO:0007669"/>
    <property type="project" value="InterPro"/>
</dbReference>
<dbReference type="InterPro" id="IPR036908">
    <property type="entry name" value="RlpA-like_sf"/>
</dbReference>
<dbReference type="Pfam" id="PF13041">
    <property type="entry name" value="PPR_2"/>
    <property type="match status" value="6"/>
</dbReference>
<dbReference type="Pfam" id="PF01535">
    <property type="entry name" value="PPR"/>
    <property type="match status" value="4"/>
</dbReference>
<dbReference type="InterPro" id="IPR046960">
    <property type="entry name" value="PPR_At4g14850-like_plant"/>
</dbReference>
<dbReference type="FunFam" id="1.25.40.10:FF:000227">
    <property type="entry name" value="Pentatricopeptide repeat-containing protein At3g13880"/>
    <property type="match status" value="1"/>
</dbReference>
<organism evidence="5 6">
    <name type="scientific">Nepenthes gracilis</name>
    <name type="common">Slender pitcher plant</name>
    <dbReference type="NCBI Taxonomy" id="150966"/>
    <lineage>
        <taxon>Eukaryota</taxon>
        <taxon>Viridiplantae</taxon>
        <taxon>Streptophyta</taxon>
        <taxon>Embryophyta</taxon>
        <taxon>Tracheophyta</taxon>
        <taxon>Spermatophyta</taxon>
        <taxon>Magnoliopsida</taxon>
        <taxon>eudicotyledons</taxon>
        <taxon>Gunneridae</taxon>
        <taxon>Pentapetalae</taxon>
        <taxon>Caryophyllales</taxon>
        <taxon>Nepenthaceae</taxon>
        <taxon>Nepenthes</taxon>
    </lineage>
</organism>
<keyword evidence="6" id="KW-1185">Reference proteome</keyword>
<dbReference type="GO" id="GO:0003729">
    <property type="term" value="F:mRNA binding"/>
    <property type="evidence" value="ECO:0007669"/>
    <property type="project" value="UniProtKB-ARBA"/>
</dbReference>
<evidence type="ECO:0000313" key="5">
    <source>
        <dbReference type="EMBL" id="GMH21941.1"/>
    </source>
</evidence>
<dbReference type="InterPro" id="IPR002885">
    <property type="entry name" value="PPR_rpt"/>
</dbReference>
<keyword evidence="1" id="KW-0677">Repeat</keyword>
<reference evidence="5" key="1">
    <citation type="submission" date="2023-05" db="EMBL/GenBank/DDBJ databases">
        <title>Nepenthes gracilis genome sequencing.</title>
        <authorList>
            <person name="Fukushima K."/>
        </authorList>
    </citation>
    <scope>NUCLEOTIDE SEQUENCE</scope>
    <source>
        <strain evidence="5">SING2019-196</strain>
    </source>
</reference>
<feature type="region of interest" description="Disordered" evidence="3">
    <location>
        <begin position="1"/>
        <end position="30"/>
    </location>
</feature>
<proteinExistence type="predicted"/>
<sequence length="1095" mass="119298">MNGKLVKFADRPQQQQNDIETVPHQQQPVRNNAAIDKDRNSSHQTDVIIQAGCTRGQHHQFKSCSKLSLIDPGPLSLPTLAICTGFNGISGRTATFAMLTPPHLIAPPTKRLPTVSGCTLLIYLWINILRLNLLICPLTLRAFNLSDFPHRLLGLASLNAGACGYGPLALGFHGGHLVAAVSSLYQGGAGYGACFRTRCKNRALYGKIATKVVLTVLTPTSNTDLVLSSKTLSATANNGMEQNILKLGIVDIEYKKCGQADIVAMEVAQVGIMGQCGSLADYQAVRCSLICAIGDALRLFDEIPHPNIVSWNIAISGLNQNFLFEDSWRYFGRMHSLGFVPNQYTYGSVLSACNVLGSMLYGELVYCVSLKNGFSSNGYVRAGIIDLFARSCGLEDALRVFHDCPCDENVACWNSIISGAIKCGDNWFALNLFSQMFHGSLVPNSFTFSSTLTACAALEQSDLGNVIHGLVIKYGVGQDAFVGTSIVDLYAKCGDMEEATKKFLRMPFCNVVLWTAFISGLVHKGDNVSAFQFFREMRKLGDEINNYTVTSIITACTKLSMPKLAGELHSWTIKSGFSMDSAVRASLINMYSKLEAADLFEKLFLEKGTVEDVSLLAVTISAFAQNQNSDRAIELFCAMSQKGLKPDKFCTSSILSIVDCLGLGKQIHSYTLKTGLIADISVCSSLFTMYSKCRSLKESYNVFEQIPEKDIVSWASMISGFSENGCADEAIQLFREMLCAEISPDQKALTGVLTSFSTLGTLPKVNEVHAYAVRAGIDRDNLLGGALINAYSKCGDLELARKVFDVISHKDQFSCSALVSGYAQNGYVEEALCLFCEMLMAELEIDSYTISSVLKAVAVLNNRSIGTQLHSLTMKLALHSEVSVGSSLITMYSKYGSIDDCRKAFDNIINPDLIGWTTMIMSYAQHGKAAEALGHYELMKKEGIKPDSVTFVGVLSACSHNGLVEEGYFHLNSMSKDYGLEPSHRHYACMVDVLGRAGRLKEAEKFIYDMPIKPDVLIWGTLLAACKVHGDIELGRLAAGKVFELEPSDAGALTSLSNICADVGQWEKVLEIRSLMKGAQANKEPGQSLCETILF</sequence>
<feature type="domain" description="Expansin-like EG45" evidence="4">
    <location>
        <begin position="160"/>
        <end position="256"/>
    </location>
</feature>
<dbReference type="PANTHER" id="PTHR24015:SF878">
    <property type="entry name" value="OS09G0413300 PROTEIN"/>
    <property type="match status" value="1"/>
</dbReference>
<feature type="repeat" description="PPR" evidence="2">
    <location>
        <begin position="811"/>
        <end position="845"/>
    </location>
</feature>
<dbReference type="FunFam" id="1.25.40.10:FF:000344">
    <property type="entry name" value="Pentatricopeptide repeat-containing protein"/>
    <property type="match status" value="1"/>
</dbReference>
<dbReference type="Gene3D" id="2.40.40.10">
    <property type="entry name" value="RlpA-like domain"/>
    <property type="match status" value="1"/>
</dbReference>
<accession>A0AAD3T3G5</accession>
<dbReference type="SUPFAM" id="SSF50685">
    <property type="entry name" value="Barwin-like endoglucanases"/>
    <property type="match status" value="1"/>
</dbReference>
<feature type="repeat" description="PPR" evidence="2">
    <location>
        <begin position="612"/>
        <end position="646"/>
    </location>
</feature>
<feature type="repeat" description="PPR" evidence="2">
    <location>
        <begin position="307"/>
        <end position="341"/>
    </location>
</feature>
<evidence type="ECO:0000256" key="2">
    <source>
        <dbReference type="PROSITE-ProRule" id="PRU00708"/>
    </source>
</evidence>
<feature type="repeat" description="PPR" evidence="2">
    <location>
        <begin position="510"/>
        <end position="544"/>
    </location>
</feature>
<dbReference type="InterPro" id="IPR046848">
    <property type="entry name" value="E_motif"/>
</dbReference>
<protein>
    <recommendedName>
        <fullName evidence="4">Expansin-like EG45 domain-containing protein</fullName>
    </recommendedName>
</protein>
<comment type="caution">
    <text evidence="5">The sequence shown here is derived from an EMBL/GenBank/DDBJ whole genome shotgun (WGS) entry which is preliminary data.</text>
</comment>
<dbReference type="Gene3D" id="1.25.40.10">
    <property type="entry name" value="Tetratricopeptide repeat domain"/>
    <property type="match status" value="6"/>
</dbReference>
<dbReference type="Pfam" id="PF20431">
    <property type="entry name" value="E_motif"/>
    <property type="match status" value="1"/>
</dbReference>
<feature type="repeat" description="PPR" evidence="2">
    <location>
        <begin position="710"/>
        <end position="744"/>
    </location>
</feature>
<dbReference type="PROSITE" id="PS51375">
    <property type="entry name" value="PPR"/>
    <property type="match status" value="7"/>
</dbReference>